<evidence type="ECO:0000256" key="1">
    <source>
        <dbReference type="ARBA" id="ARBA00023125"/>
    </source>
</evidence>
<reference evidence="5" key="1">
    <citation type="journal article" date="2019" name="Int. J. Syst. Evol. Microbiol.">
        <title>The Global Catalogue of Microorganisms (GCM) 10K type strain sequencing project: providing services to taxonomists for standard genome sequencing and annotation.</title>
        <authorList>
            <consortium name="The Broad Institute Genomics Platform"/>
            <consortium name="The Broad Institute Genome Sequencing Center for Infectious Disease"/>
            <person name="Wu L."/>
            <person name="Ma J."/>
        </authorList>
    </citation>
    <scope>NUCLEOTIDE SEQUENCE [LARGE SCALE GENOMIC DNA]</scope>
    <source>
        <strain evidence="5">CGMCC 1.14993</strain>
    </source>
</reference>
<dbReference type="InterPro" id="IPR011344">
    <property type="entry name" value="ssDNA-bd"/>
</dbReference>
<dbReference type="EMBL" id="BMHB01000001">
    <property type="protein sequence ID" value="GGI12443.1"/>
    <property type="molecule type" value="Genomic_DNA"/>
</dbReference>
<dbReference type="AlphaFoldDB" id="A0A8J3AFS0"/>
<name>A0A8J3AFS0_9BACI</name>
<accession>A0A8J3AFS0</accession>
<organism evidence="4 5">
    <name type="scientific">Gottfriedia solisilvae</name>
    <dbReference type="NCBI Taxonomy" id="1516104"/>
    <lineage>
        <taxon>Bacteria</taxon>
        <taxon>Bacillati</taxon>
        <taxon>Bacillota</taxon>
        <taxon>Bacilli</taxon>
        <taxon>Bacillales</taxon>
        <taxon>Bacillaceae</taxon>
        <taxon>Gottfriedia</taxon>
    </lineage>
</organism>
<dbReference type="Gene3D" id="2.40.50.140">
    <property type="entry name" value="Nucleic acid-binding proteins"/>
    <property type="match status" value="1"/>
</dbReference>
<dbReference type="InterPro" id="IPR000424">
    <property type="entry name" value="Primosome_PriB/ssb"/>
</dbReference>
<gene>
    <name evidence="4" type="primary">ssb3</name>
    <name evidence="4" type="ORF">GCM10007380_12940</name>
</gene>
<sequence length="129" mass="14462">MINHVVILGRLTKTPMLQTTNSGKKSTFISIATTTYNVHMKRNKTNYVSIKLWGQTAEYVVKKGKKGMEVSVEGILKTSSYVNEQDKQVFVTEVVAENVHLITSQFDETAQNVSNSNASEFEKFVNALQ</sequence>
<dbReference type="RefSeq" id="WP_158093223.1">
    <property type="nucleotide sequence ID" value="NZ_BMHB01000001.1"/>
</dbReference>
<dbReference type="InterPro" id="IPR012340">
    <property type="entry name" value="NA-bd_OB-fold"/>
</dbReference>
<protein>
    <recommendedName>
        <fullName evidence="2 3">Single-stranded DNA-binding protein</fullName>
    </recommendedName>
</protein>
<evidence type="ECO:0000313" key="5">
    <source>
        <dbReference type="Proteomes" id="UP000626244"/>
    </source>
</evidence>
<dbReference type="GO" id="GO:0009295">
    <property type="term" value="C:nucleoid"/>
    <property type="evidence" value="ECO:0007669"/>
    <property type="project" value="TreeGrafter"/>
</dbReference>
<dbReference type="GO" id="GO:0006260">
    <property type="term" value="P:DNA replication"/>
    <property type="evidence" value="ECO:0007669"/>
    <property type="project" value="InterPro"/>
</dbReference>
<keyword evidence="1 2" id="KW-0238">DNA-binding</keyword>
<dbReference type="PIRSF" id="PIRSF002070">
    <property type="entry name" value="SSB"/>
    <property type="match status" value="1"/>
</dbReference>
<dbReference type="CDD" id="cd04496">
    <property type="entry name" value="SSB_OBF"/>
    <property type="match status" value="1"/>
</dbReference>
<comment type="caution">
    <text evidence="4">The sequence shown here is derived from an EMBL/GenBank/DDBJ whole genome shotgun (WGS) entry which is preliminary data.</text>
</comment>
<dbReference type="NCBIfam" id="TIGR00621">
    <property type="entry name" value="ssb"/>
    <property type="match status" value="1"/>
</dbReference>
<keyword evidence="5" id="KW-1185">Reference proteome</keyword>
<evidence type="ECO:0000313" key="4">
    <source>
        <dbReference type="EMBL" id="GGI12443.1"/>
    </source>
</evidence>
<proteinExistence type="predicted"/>
<evidence type="ECO:0000256" key="2">
    <source>
        <dbReference type="PIRNR" id="PIRNR002070"/>
    </source>
</evidence>
<dbReference type="Proteomes" id="UP000626244">
    <property type="component" value="Unassembled WGS sequence"/>
</dbReference>
<dbReference type="GO" id="GO:0003697">
    <property type="term" value="F:single-stranded DNA binding"/>
    <property type="evidence" value="ECO:0007669"/>
    <property type="project" value="InterPro"/>
</dbReference>
<dbReference type="Pfam" id="PF00436">
    <property type="entry name" value="SSB"/>
    <property type="match status" value="1"/>
</dbReference>
<dbReference type="SUPFAM" id="SSF50249">
    <property type="entry name" value="Nucleic acid-binding proteins"/>
    <property type="match status" value="1"/>
</dbReference>
<evidence type="ECO:0000256" key="3">
    <source>
        <dbReference type="RuleBase" id="RU000524"/>
    </source>
</evidence>
<dbReference type="PROSITE" id="PS50935">
    <property type="entry name" value="SSB"/>
    <property type="match status" value="1"/>
</dbReference>
<dbReference type="OrthoDB" id="9809878at2"/>
<dbReference type="PANTHER" id="PTHR10302:SF27">
    <property type="entry name" value="SINGLE-STRANDED DNA-BINDING PROTEIN"/>
    <property type="match status" value="1"/>
</dbReference>
<dbReference type="PANTHER" id="PTHR10302">
    <property type="entry name" value="SINGLE-STRANDED DNA-BINDING PROTEIN"/>
    <property type="match status" value="1"/>
</dbReference>